<dbReference type="Proteomes" id="UP000654075">
    <property type="component" value="Unassembled WGS sequence"/>
</dbReference>
<reference evidence="5" key="1">
    <citation type="submission" date="2021-02" db="EMBL/GenBank/DDBJ databases">
        <authorList>
            <person name="Dougan E. K."/>
            <person name="Rhodes N."/>
            <person name="Thang M."/>
            <person name="Chan C."/>
        </authorList>
    </citation>
    <scope>NUCLEOTIDE SEQUENCE</scope>
</reference>
<feature type="domain" description="Exonuclease" evidence="4">
    <location>
        <begin position="94"/>
        <end position="282"/>
    </location>
</feature>
<gene>
    <name evidence="5" type="ORF">PGLA1383_LOCUS29471</name>
</gene>
<evidence type="ECO:0000313" key="6">
    <source>
        <dbReference type="Proteomes" id="UP000654075"/>
    </source>
</evidence>
<keyword evidence="2" id="KW-0378">Hydrolase</keyword>
<dbReference type="Gene3D" id="3.30.420.10">
    <property type="entry name" value="Ribonuclease H-like superfamily/Ribonuclease H"/>
    <property type="match status" value="1"/>
</dbReference>
<dbReference type="InterPro" id="IPR036397">
    <property type="entry name" value="RNaseH_sf"/>
</dbReference>
<proteinExistence type="predicted"/>
<dbReference type="SMART" id="SM00479">
    <property type="entry name" value="EXOIII"/>
    <property type="match status" value="1"/>
</dbReference>
<evidence type="ECO:0000256" key="3">
    <source>
        <dbReference type="ARBA" id="ARBA00022839"/>
    </source>
</evidence>
<accession>A0A813FFW0</accession>
<dbReference type="InterPro" id="IPR013520">
    <property type="entry name" value="Ribonucl_H"/>
</dbReference>
<dbReference type="OrthoDB" id="1452at2759"/>
<dbReference type="Pfam" id="PF00929">
    <property type="entry name" value="RNase_T"/>
    <property type="match status" value="1"/>
</dbReference>
<evidence type="ECO:0000313" key="5">
    <source>
        <dbReference type="EMBL" id="CAE8611669.1"/>
    </source>
</evidence>
<evidence type="ECO:0000256" key="1">
    <source>
        <dbReference type="ARBA" id="ARBA00022722"/>
    </source>
</evidence>
<evidence type="ECO:0000256" key="2">
    <source>
        <dbReference type="ARBA" id="ARBA00022801"/>
    </source>
</evidence>
<organism evidence="5 6">
    <name type="scientific">Polarella glacialis</name>
    <name type="common">Dinoflagellate</name>
    <dbReference type="NCBI Taxonomy" id="89957"/>
    <lineage>
        <taxon>Eukaryota</taxon>
        <taxon>Sar</taxon>
        <taxon>Alveolata</taxon>
        <taxon>Dinophyceae</taxon>
        <taxon>Suessiales</taxon>
        <taxon>Suessiaceae</taxon>
        <taxon>Polarella</taxon>
    </lineage>
</organism>
<dbReference type="InterPro" id="IPR012337">
    <property type="entry name" value="RNaseH-like_sf"/>
</dbReference>
<dbReference type="PANTHER" id="PTHR23044:SF61">
    <property type="entry name" value="3'-5' EXORIBONUCLEASE 1-RELATED"/>
    <property type="match status" value="1"/>
</dbReference>
<evidence type="ECO:0000259" key="4">
    <source>
        <dbReference type="SMART" id="SM00479"/>
    </source>
</evidence>
<dbReference type="GO" id="GO:0000175">
    <property type="term" value="F:3'-5'-RNA exonuclease activity"/>
    <property type="evidence" value="ECO:0007669"/>
    <property type="project" value="InterPro"/>
</dbReference>
<dbReference type="InterPro" id="IPR047201">
    <property type="entry name" value="ERI-1_3'hExo-like"/>
</dbReference>
<dbReference type="PANTHER" id="PTHR23044">
    <property type="entry name" value="3'-5' EXONUCLEASE ERI1-RELATED"/>
    <property type="match status" value="1"/>
</dbReference>
<dbReference type="SUPFAM" id="SSF53098">
    <property type="entry name" value="Ribonuclease H-like"/>
    <property type="match status" value="1"/>
</dbReference>
<dbReference type="GO" id="GO:0003676">
    <property type="term" value="F:nucleic acid binding"/>
    <property type="evidence" value="ECO:0007669"/>
    <property type="project" value="InterPro"/>
</dbReference>
<comment type="caution">
    <text evidence="5">The sequence shown here is derived from an EMBL/GenBank/DDBJ whole genome shotgun (WGS) entry which is preliminary data.</text>
</comment>
<keyword evidence="3" id="KW-0269">Exonuclease</keyword>
<name>A0A813FFW0_POLGL</name>
<dbReference type="CDD" id="cd06133">
    <property type="entry name" value="ERI-1_3'hExo_like"/>
    <property type="match status" value="1"/>
</dbReference>
<protein>
    <recommendedName>
        <fullName evidence="4">Exonuclease domain-containing protein</fullName>
    </recommendedName>
</protein>
<dbReference type="AlphaFoldDB" id="A0A813FFW0"/>
<keyword evidence="1" id="KW-0540">Nuclease</keyword>
<dbReference type="EMBL" id="CAJNNV010025038">
    <property type="protein sequence ID" value="CAE8611669.1"/>
    <property type="molecule type" value="Genomic_DNA"/>
</dbReference>
<dbReference type="InterPro" id="IPR051274">
    <property type="entry name" value="3-5_Exoribonuclease"/>
</dbReference>
<keyword evidence="6" id="KW-1185">Reference proteome</keyword>
<sequence>MPMRIFRSECGEYTGLTDCPWCGNAIIFESGSFAYCNREDCNAQFIQERQALQTHRQTTATAKGAYTSGWGRARAEAAETMPTKSPSRPQRFTKFAVLDFEATCWKVARRLQSPQQFEQEIIELPTVVINATTLQVECEFHAYVRPTKQPVLSAYCTELTGIEQATVDAAEPFPHIFQQHLAWCVEHGLDRPSCCWVTCGDWDFKSMLPRQCEHEDLQVPRHFMRWANIKRLFESTGFGKAADMDGMLRLAGLPLVGRHHSGIDDARNIAHLLVSLVRAGCVVDQTSATVTAAPKTKANAGKVEKRADPEDGLKYTQVEFTEFYGPNKGAKKWEAAGGDAAAGTASSWKVCCVYGNADHLIADCRHRDEECSNCGKKGPLAKVCHAGDGSADKEIVAMAAKAKGKAKAQAGKVEKRADPDDSGNTWTREEFIEFYSEQTGAKKWEMAGSKAVGRSSSATLAVCAAIRTT</sequence>